<name>A0A9W6P2X9_9ACTN</name>
<comment type="caution">
    <text evidence="1">The sequence shown here is derived from an EMBL/GenBank/DDBJ whole genome shotgun (WGS) entry which is preliminary data.</text>
</comment>
<evidence type="ECO:0000313" key="1">
    <source>
        <dbReference type="EMBL" id="GLU46149.1"/>
    </source>
</evidence>
<reference evidence="1" key="1">
    <citation type="submission" date="2023-02" db="EMBL/GenBank/DDBJ databases">
        <title>Nocardiopsis ansamitocini NBRC 112285.</title>
        <authorList>
            <person name="Ichikawa N."/>
            <person name="Sato H."/>
            <person name="Tonouchi N."/>
        </authorList>
    </citation>
    <scope>NUCLEOTIDE SEQUENCE</scope>
    <source>
        <strain evidence="1">NBRC 112285</strain>
    </source>
</reference>
<dbReference type="RefSeq" id="WP_285757002.1">
    <property type="nucleotide sequence ID" value="NZ_BSQG01000001.1"/>
</dbReference>
<keyword evidence="2" id="KW-1185">Reference proteome</keyword>
<organism evidence="1 2">
    <name type="scientific">Nocardiopsis ansamitocini</name>
    <dbReference type="NCBI Taxonomy" id="1670832"/>
    <lineage>
        <taxon>Bacteria</taxon>
        <taxon>Bacillati</taxon>
        <taxon>Actinomycetota</taxon>
        <taxon>Actinomycetes</taxon>
        <taxon>Streptosporangiales</taxon>
        <taxon>Nocardiopsidaceae</taxon>
        <taxon>Nocardiopsis</taxon>
    </lineage>
</organism>
<evidence type="ECO:0000313" key="2">
    <source>
        <dbReference type="Proteomes" id="UP001165092"/>
    </source>
</evidence>
<accession>A0A9W6P2X9</accession>
<proteinExistence type="predicted"/>
<sequence>MAWIEYPQLINRSSRKNDMSVLVDVVLCSGDMPLPEQSGRLVLLLCAFRLGDEVAVVAVPECAKAPAGVVAQPEHGRYRNPFTDQGVLA</sequence>
<dbReference type="Proteomes" id="UP001165092">
    <property type="component" value="Unassembled WGS sequence"/>
</dbReference>
<dbReference type="EMBL" id="BSQG01000001">
    <property type="protein sequence ID" value="GLU46149.1"/>
    <property type="molecule type" value="Genomic_DNA"/>
</dbReference>
<gene>
    <name evidence="1" type="ORF">Nans01_05000</name>
</gene>
<dbReference type="AlphaFoldDB" id="A0A9W6P2X9"/>
<protein>
    <submittedName>
        <fullName evidence="1">Uncharacterized protein</fullName>
    </submittedName>
</protein>